<evidence type="ECO:0000313" key="2">
    <source>
        <dbReference type="EMBL" id="EQD77152.1"/>
    </source>
</evidence>
<organism evidence="2">
    <name type="scientific">mine drainage metagenome</name>
    <dbReference type="NCBI Taxonomy" id="410659"/>
    <lineage>
        <taxon>unclassified sequences</taxon>
        <taxon>metagenomes</taxon>
        <taxon>ecological metagenomes</taxon>
    </lineage>
</organism>
<evidence type="ECO:0000256" key="1">
    <source>
        <dbReference type="SAM" id="MobiDB-lite"/>
    </source>
</evidence>
<accession>T1C584</accession>
<dbReference type="EMBL" id="AUZY01000861">
    <property type="protein sequence ID" value="EQD77152.1"/>
    <property type="molecule type" value="Genomic_DNA"/>
</dbReference>
<proteinExistence type="predicted"/>
<feature type="region of interest" description="Disordered" evidence="1">
    <location>
        <begin position="84"/>
        <end position="106"/>
    </location>
</feature>
<dbReference type="AlphaFoldDB" id="T1C584"/>
<feature type="region of interest" description="Disordered" evidence="1">
    <location>
        <begin position="1"/>
        <end position="24"/>
    </location>
</feature>
<dbReference type="SUPFAM" id="SSF46785">
    <property type="entry name" value="Winged helix' DNA-binding domain"/>
    <property type="match status" value="1"/>
</dbReference>
<sequence>MPASKPTPPSEVPEPAPSADGASLGERIASELELLVRNVDVLQRLSGKSPIGIIRLSEALNLPIHKVRYSLHLLEREGVFNRRPTERWSPTKPYSTGNRSAPRWIG</sequence>
<comment type="caution">
    <text evidence="2">The sequence shown here is derived from an EMBL/GenBank/DDBJ whole genome shotgun (WGS) entry which is preliminary data.</text>
</comment>
<feature type="compositionally biased region" description="Pro residues" evidence="1">
    <location>
        <begin position="1"/>
        <end position="16"/>
    </location>
</feature>
<reference evidence="2" key="1">
    <citation type="submission" date="2013-08" db="EMBL/GenBank/DDBJ databases">
        <authorList>
            <person name="Mendez C."/>
            <person name="Richter M."/>
            <person name="Ferrer M."/>
            <person name="Sanchez J."/>
        </authorList>
    </citation>
    <scope>NUCLEOTIDE SEQUENCE</scope>
</reference>
<dbReference type="InterPro" id="IPR036390">
    <property type="entry name" value="WH_DNA-bd_sf"/>
</dbReference>
<protein>
    <submittedName>
        <fullName evidence="2">Uncharacterized protein</fullName>
    </submittedName>
</protein>
<gene>
    <name evidence="2" type="ORF">B1B_01221</name>
</gene>
<reference evidence="2" key="2">
    <citation type="journal article" date="2014" name="ISME J.">
        <title>Microbial stratification in low pH oxic and suboxic macroscopic growths along an acid mine drainage.</title>
        <authorList>
            <person name="Mendez-Garcia C."/>
            <person name="Mesa V."/>
            <person name="Sprenger R.R."/>
            <person name="Richter M."/>
            <person name="Diez M.S."/>
            <person name="Solano J."/>
            <person name="Bargiela R."/>
            <person name="Golyshina O.V."/>
            <person name="Manteca A."/>
            <person name="Ramos J.L."/>
            <person name="Gallego J.R."/>
            <person name="Llorente I."/>
            <person name="Martins Dos Santos V.A."/>
            <person name="Jensen O.N."/>
            <person name="Pelaez A.I."/>
            <person name="Sanchez J."/>
            <person name="Ferrer M."/>
        </authorList>
    </citation>
    <scope>NUCLEOTIDE SEQUENCE</scope>
</reference>
<name>T1C584_9ZZZZ</name>